<dbReference type="AlphaFoldDB" id="D0KWX7"/>
<evidence type="ECO:0000313" key="1">
    <source>
        <dbReference type="EMBL" id="ACX97097.1"/>
    </source>
</evidence>
<reference evidence="1 2" key="1">
    <citation type="submission" date="2009-10" db="EMBL/GenBank/DDBJ databases">
        <title>Complete sequence of Halothiobacillus neapolitanus c2.</title>
        <authorList>
            <consortium name="US DOE Joint Genome Institute"/>
            <person name="Lucas S."/>
            <person name="Copeland A."/>
            <person name="Lapidus A."/>
            <person name="Glavina del Rio T."/>
            <person name="Tice H."/>
            <person name="Bruce D."/>
            <person name="Goodwin L."/>
            <person name="Pitluck S."/>
            <person name="Davenport K."/>
            <person name="Brettin T."/>
            <person name="Detter J.C."/>
            <person name="Han C."/>
            <person name="Tapia R."/>
            <person name="Larimer F."/>
            <person name="Land M."/>
            <person name="Hauser L."/>
            <person name="Kyrpides N."/>
            <person name="Mikhailova N."/>
            <person name="Kerfeld C."/>
            <person name="Cannon G."/>
            <person name="Heinhort S."/>
        </authorList>
    </citation>
    <scope>NUCLEOTIDE SEQUENCE [LARGE SCALE GENOMIC DNA]</scope>
    <source>
        <strain evidence="2">ATCC 23641 / c2</strain>
    </source>
</reference>
<protein>
    <submittedName>
        <fullName evidence="1">Uncharacterized protein</fullName>
    </submittedName>
</protein>
<sequence length="57" mass="6642">MRLSRFFKVTSAATCVLNRKTFWSAAEIPRSKRIGFPRFALSVPQDRGKWLPEEHYG</sequence>
<dbReference type="EMBL" id="CP001801">
    <property type="protein sequence ID" value="ACX97097.1"/>
    <property type="molecule type" value="Genomic_DNA"/>
</dbReference>
<keyword evidence="2" id="KW-1185">Reference proteome</keyword>
<dbReference type="HOGENOM" id="CLU_2990413_0_0_6"/>
<proteinExistence type="predicted"/>
<name>D0KWX7_HALNC</name>
<dbReference type="KEGG" id="hna:Hneap_2283"/>
<evidence type="ECO:0000313" key="2">
    <source>
        <dbReference type="Proteomes" id="UP000009102"/>
    </source>
</evidence>
<gene>
    <name evidence="1" type="ordered locus">Hneap_2283</name>
</gene>
<accession>D0KWX7</accession>
<dbReference type="Proteomes" id="UP000009102">
    <property type="component" value="Chromosome"/>
</dbReference>
<organism evidence="1 2">
    <name type="scientific">Halothiobacillus neapolitanus (strain ATCC 23641 / DSM 15147 / CIP 104769 / NCIMB 8539 / c2)</name>
    <name type="common">Thiobacillus neapolitanus</name>
    <dbReference type="NCBI Taxonomy" id="555778"/>
    <lineage>
        <taxon>Bacteria</taxon>
        <taxon>Pseudomonadati</taxon>
        <taxon>Pseudomonadota</taxon>
        <taxon>Gammaproteobacteria</taxon>
        <taxon>Chromatiales</taxon>
        <taxon>Halothiobacillaceae</taxon>
        <taxon>Halothiobacillus</taxon>
    </lineage>
</organism>